<evidence type="ECO:0000256" key="1">
    <source>
        <dbReference type="SAM" id="MobiDB-lite"/>
    </source>
</evidence>
<feature type="compositionally biased region" description="Polar residues" evidence="1">
    <location>
        <begin position="303"/>
        <end position="337"/>
    </location>
</feature>
<comment type="caution">
    <text evidence="3">The sequence shown here is derived from an EMBL/GenBank/DDBJ whole genome shotgun (WGS) entry which is preliminary data.</text>
</comment>
<name>A0A9P7ZY34_MORAP</name>
<dbReference type="PANTHER" id="PTHR34786:SF1">
    <property type="entry name" value="OS09G0504900 PROTEIN"/>
    <property type="match status" value="1"/>
</dbReference>
<organism evidence="3 4">
    <name type="scientific">Mortierella alpina</name>
    <name type="common">Oleaginous fungus</name>
    <name type="synonym">Mortierella renispora</name>
    <dbReference type="NCBI Taxonomy" id="64518"/>
    <lineage>
        <taxon>Eukaryota</taxon>
        <taxon>Fungi</taxon>
        <taxon>Fungi incertae sedis</taxon>
        <taxon>Mucoromycota</taxon>
        <taxon>Mortierellomycotina</taxon>
        <taxon>Mortierellomycetes</taxon>
        <taxon>Mortierellales</taxon>
        <taxon>Mortierellaceae</taxon>
        <taxon>Mortierella</taxon>
    </lineage>
</organism>
<dbReference type="EMBL" id="JAIFTL010000526">
    <property type="protein sequence ID" value="KAG9319245.1"/>
    <property type="molecule type" value="Genomic_DNA"/>
</dbReference>
<feature type="compositionally biased region" description="Polar residues" evidence="1">
    <location>
        <begin position="420"/>
        <end position="431"/>
    </location>
</feature>
<accession>A0A9P7ZY34</accession>
<evidence type="ECO:0000313" key="3">
    <source>
        <dbReference type="EMBL" id="KAG9319245.1"/>
    </source>
</evidence>
<dbReference type="InterPro" id="IPR027951">
    <property type="entry name" value="Nepro_N"/>
</dbReference>
<evidence type="ECO:0000259" key="2">
    <source>
        <dbReference type="Pfam" id="PF14780"/>
    </source>
</evidence>
<evidence type="ECO:0000313" key="4">
    <source>
        <dbReference type="Proteomes" id="UP000717515"/>
    </source>
</evidence>
<feature type="region of interest" description="Disordered" evidence="1">
    <location>
        <begin position="418"/>
        <end position="445"/>
    </location>
</feature>
<feature type="domain" description="Nucleolus and neural progenitor protein-like N-terminal" evidence="2">
    <location>
        <begin position="68"/>
        <end position="228"/>
    </location>
</feature>
<protein>
    <recommendedName>
        <fullName evidence="2">Nucleolus and neural progenitor protein-like N-terminal domain-containing protein</fullName>
    </recommendedName>
</protein>
<sequence length="480" mass="53710">MKIASYQLRTLVLPSTATLPAVNVSKLLVQSNASPSASASLLSQSTFPKTFLPRTALQRSAHHVENLQQLLHFRACFKKKEFWSECLILERMHYKNKSQHRLAGYFQRLCECRRLSWRMKELDIAGLMDELAKKFFSEKSLRTITSVKSQWDSIPYRSTVAFTMTRIIGAILLLKKLQSALHETYGAYYQLMSKTQFMPFALVAIGMCSRLSLISSAWTNELLDCYRLLETWIKTFPKEDGLPMEVDYESRLPESVDSLLPSTVVPDIPNPVSQPMLQQPPMEAADLGEVIARIETPLETEPDSPTYSPSSPNTVHQQPQQAQPKRLSDTMTNSLSNKPKKQKANPVRDDVAEGNNKAMVDPMMTSPSDSETPACPPTTGLETGSKKKIKTKPKTGSATNFDNIFGNEHKAFNLDMARSASVSSEPLQTQQKKAKGSESRLGNEKDIDSIFGAVKKSKKSATLEIDNIFGPSKKKKKKIQ</sequence>
<dbReference type="Pfam" id="PF14780">
    <property type="entry name" value="NEPRO_N"/>
    <property type="match status" value="1"/>
</dbReference>
<dbReference type="Proteomes" id="UP000717515">
    <property type="component" value="Unassembled WGS sequence"/>
</dbReference>
<dbReference type="AlphaFoldDB" id="A0A9P7ZY34"/>
<feature type="region of interest" description="Disordered" evidence="1">
    <location>
        <begin position="458"/>
        <end position="480"/>
    </location>
</feature>
<feature type="region of interest" description="Disordered" evidence="1">
    <location>
        <begin position="299"/>
        <end position="395"/>
    </location>
</feature>
<gene>
    <name evidence="3" type="ORF">KVV02_008197</name>
</gene>
<reference evidence="3" key="1">
    <citation type="submission" date="2021-07" db="EMBL/GenBank/DDBJ databases">
        <title>Draft genome of Mortierella alpina, strain LL118, isolated from an aspen leaf litter sample.</title>
        <authorList>
            <person name="Yang S."/>
            <person name="Vinatzer B.A."/>
        </authorList>
    </citation>
    <scope>NUCLEOTIDE SEQUENCE</scope>
    <source>
        <strain evidence="3">LL118</strain>
    </source>
</reference>
<dbReference type="PANTHER" id="PTHR34786">
    <property type="entry name" value="OS09G0504900 PROTEIN"/>
    <property type="match status" value="1"/>
</dbReference>
<feature type="compositionally biased region" description="Basic and acidic residues" evidence="1">
    <location>
        <begin position="435"/>
        <end position="445"/>
    </location>
</feature>
<proteinExistence type="predicted"/>